<evidence type="ECO:0000256" key="7">
    <source>
        <dbReference type="ARBA" id="ARBA00022694"/>
    </source>
</evidence>
<sequence>MPPDTLAHRRTHNLLLISRLLSLRDNVSPFTLLLDSLSQSAKPLISEHVRRASIAKFSVVFVSFETLRAPNGVEKFVKGRGKSIPVLQKEIAAAVLAGGAAKTLLIIDSLNYLSASAPSSLCLFLSSLLTPTTTLLSTYHLDVPLPRNKAYPETAPDPLTLLKYLSTTLITVHSIHHVLLQKQHKDRSLPPPIWGLGEDIEGVVVGLGSNSLEGVVLEMEYRRKSGRGVAEWFYLPLADKEVPVKKNGNGKDKDRVMLLEDHPRWRLSEQVRRQEEHVDEGDEMRTTFELGITERQKKARDEVVLPYMDAQKEGGGGGGAILFTPEKEVDDFDEEEDEM</sequence>
<evidence type="ECO:0000313" key="10">
    <source>
        <dbReference type="EMBL" id="KAL0633348.1"/>
    </source>
</evidence>
<dbReference type="InterPro" id="IPR027417">
    <property type="entry name" value="P-loop_NTPase"/>
</dbReference>
<evidence type="ECO:0000313" key="11">
    <source>
        <dbReference type="Proteomes" id="UP001447188"/>
    </source>
</evidence>
<gene>
    <name evidence="10" type="ORF">Q9L58_007784</name>
</gene>
<evidence type="ECO:0000256" key="1">
    <source>
        <dbReference type="ARBA" id="ARBA00004123"/>
    </source>
</evidence>
<proteinExistence type="inferred from homology"/>
<dbReference type="Gene3D" id="3.40.50.300">
    <property type="entry name" value="P-loop containing nucleotide triphosphate hydrolases"/>
    <property type="match status" value="1"/>
</dbReference>
<feature type="region of interest" description="Disordered" evidence="9">
    <location>
        <begin position="309"/>
        <end position="339"/>
    </location>
</feature>
<keyword evidence="7" id="KW-0819">tRNA processing</keyword>
<evidence type="ECO:0000256" key="5">
    <source>
        <dbReference type="ARBA" id="ARBA00020264"/>
    </source>
</evidence>
<evidence type="ECO:0000256" key="6">
    <source>
        <dbReference type="ARBA" id="ARBA00022490"/>
    </source>
</evidence>
<comment type="caution">
    <text evidence="10">The sequence shown here is derived from an EMBL/GenBank/DDBJ whole genome shotgun (WGS) entry which is preliminary data.</text>
</comment>
<keyword evidence="11" id="KW-1185">Reference proteome</keyword>
<name>A0ABR3GBV1_9PEZI</name>
<evidence type="ECO:0000256" key="4">
    <source>
        <dbReference type="ARBA" id="ARBA00009567"/>
    </source>
</evidence>
<keyword evidence="8" id="KW-0539">Nucleus</keyword>
<reference evidence="10 11" key="1">
    <citation type="submission" date="2024-02" db="EMBL/GenBank/DDBJ databases">
        <title>Discinaceae phylogenomics.</title>
        <authorList>
            <person name="Dirks A.C."/>
            <person name="James T.Y."/>
        </authorList>
    </citation>
    <scope>NUCLEOTIDE SEQUENCE [LARGE SCALE GENOMIC DNA]</scope>
    <source>
        <strain evidence="10 11">ACD0624</strain>
    </source>
</reference>
<comment type="similarity">
    <text evidence="4">Belongs to the ELP5 family.</text>
</comment>
<evidence type="ECO:0000256" key="8">
    <source>
        <dbReference type="ARBA" id="ARBA00023242"/>
    </source>
</evidence>
<dbReference type="Pfam" id="PF10483">
    <property type="entry name" value="Elong_Iki1"/>
    <property type="match status" value="1"/>
</dbReference>
<keyword evidence="6" id="KW-0963">Cytoplasm</keyword>
<comment type="pathway">
    <text evidence="3">tRNA modification; 5-methoxycarbonylmethyl-2-thiouridine-tRNA biosynthesis.</text>
</comment>
<dbReference type="PANTHER" id="PTHR15641:SF1">
    <property type="entry name" value="ELONGATOR COMPLEX PROTEIN 5"/>
    <property type="match status" value="1"/>
</dbReference>
<dbReference type="EMBL" id="JBBBZM010000129">
    <property type="protein sequence ID" value="KAL0633348.1"/>
    <property type="molecule type" value="Genomic_DNA"/>
</dbReference>
<protein>
    <recommendedName>
        <fullName evidence="5">Elongator complex protein 5</fullName>
    </recommendedName>
</protein>
<accession>A0ABR3GBV1</accession>
<organism evidence="10 11">
    <name type="scientific">Discina gigas</name>
    <dbReference type="NCBI Taxonomy" id="1032678"/>
    <lineage>
        <taxon>Eukaryota</taxon>
        <taxon>Fungi</taxon>
        <taxon>Dikarya</taxon>
        <taxon>Ascomycota</taxon>
        <taxon>Pezizomycotina</taxon>
        <taxon>Pezizomycetes</taxon>
        <taxon>Pezizales</taxon>
        <taxon>Discinaceae</taxon>
        <taxon>Discina</taxon>
    </lineage>
</organism>
<dbReference type="InterPro" id="IPR019519">
    <property type="entry name" value="Elp5"/>
</dbReference>
<dbReference type="CDD" id="cd19496">
    <property type="entry name" value="Elp5"/>
    <property type="match status" value="1"/>
</dbReference>
<evidence type="ECO:0000256" key="9">
    <source>
        <dbReference type="SAM" id="MobiDB-lite"/>
    </source>
</evidence>
<evidence type="ECO:0000256" key="2">
    <source>
        <dbReference type="ARBA" id="ARBA00004496"/>
    </source>
</evidence>
<evidence type="ECO:0000256" key="3">
    <source>
        <dbReference type="ARBA" id="ARBA00005043"/>
    </source>
</evidence>
<dbReference type="Proteomes" id="UP001447188">
    <property type="component" value="Unassembled WGS sequence"/>
</dbReference>
<comment type="subcellular location">
    <subcellularLocation>
        <location evidence="2">Cytoplasm</location>
    </subcellularLocation>
    <subcellularLocation>
        <location evidence="1">Nucleus</location>
    </subcellularLocation>
</comment>
<dbReference type="PANTHER" id="PTHR15641">
    <property type="entry name" value="ELONGATOR COMPLEX PROTEIN 5"/>
    <property type="match status" value="1"/>
</dbReference>
<feature type="compositionally biased region" description="Acidic residues" evidence="9">
    <location>
        <begin position="328"/>
        <end position="339"/>
    </location>
</feature>